<comment type="caution">
    <text evidence="1">The sequence shown here is derived from an EMBL/GenBank/DDBJ whole genome shotgun (WGS) entry which is preliminary data.</text>
</comment>
<dbReference type="PANTHER" id="PTHR43737">
    <property type="entry name" value="BLL7424 PROTEIN"/>
    <property type="match status" value="1"/>
</dbReference>
<dbReference type="EMBL" id="JAFLCK010000011">
    <property type="protein sequence ID" value="MBN8660583.1"/>
    <property type="molecule type" value="Genomic_DNA"/>
</dbReference>
<dbReference type="PANTHER" id="PTHR43737:SF1">
    <property type="entry name" value="DUF1501 DOMAIN-CONTAINING PROTEIN"/>
    <property type="match status" value="1"/>
</dbReference>
<evidence type="ECO:0000313" key="1">
    <source>
        <dbReference type="EMBL" id="MBN8660583.1"/>
    </source>
</evidence>
<protein>
    <submittedName>
        <fullName evidence="1">DUF1501 domain-containing protein</fullName>
    </submittedName>
</protein>
<name>A0A8J7TN19_9BACT</name>
<organism evidence="1 2">
    <name type="scientific">Candidatus Obscuribacter phosphatis</name>
    <dbReference type="NCBI Taxonomy" id="1906157"/>
    <lineage>
        <taxon>Bacteria</taxon>
        <taxon>Bacillati</taxon>
        <taxon>Candidatus Melainabacteria</taxon>
        <taxon>Candidatus Obscuribacterales</taxon>
        <taxon>Candidatus Obscuribacteraceae</taxon>
        <taxon>Candidatus Obscuribacter</taxon>
    </lineage>
</organism>
<accession>A0A8J7TN19</accession>
<dbReference type="InterPro" id="IPR010869">
    <property type="entry name" value="DUF1501"/>
</dbReference>
<dbReference type="Proteomes" id="UP000664277">
    <property type="component" value="Unassembled WGS sequence"/>
</dbReference>
<sequence>MNRRDFLKTIAGAAMLNSGILDLPFSSSISAFALDRSRSAQSANKLVVVFLRGALDGLSAVVPYSDPQYYSLRPKIAIPKPGQEGGVLKLDGDFGLHPNLAPLLSFWQNKNLAFVANSGSPDPTRSHFDAQDYMESGLPGVKAGSTGWLNRLLKELPDNGSPVRALNVGTTTPRILQGPIACATYAPSNRKKVSAIESPYIARAFEKMYEDRKDDLGQAFREGMEARATINEKLSDTMTAADQGAVQANKFSGFGKQVGKLIREEPKIQVAFVDLGGFDTHVNQGAAQGQLANNLNVVGKGLAELANSLGSSFERTLIVVMSEFGRTVKENGNGGTDHGHGNFIWLLGGPVEGGKIFGKWNGIAQKNLYEGRDLPVYSDFRGVLKTTVAEHMGLSQKQAETIFPGFKAQENLRLLKG</sequence>
<gene>
    <name evidence="1" type="ORF">J0M35_09490</name>
</gene>
<evidence type="ECO:0000313" key="2">
    <source>
        <dbReference type="Proteomes" id="UP000664277"/>
    </source>
</evidence>
<dbReference type="Pfam" id="PF07394">
    <property type="entry name" value="DUF1501"/>
    <property type="match status" value="1"/>
</dbReference>
<dbReference type="AlphaFoldDB" id="A0A8J7TN19"/>
<proteinExistence type="predicted"/>
<reference evidence="1" key="1">
    <citation type="submission" date="2021-02" db="EMBL/GenBank/DDBJ databases">
        <title>Genome-Resolved Metagenomics of a Microbial Community Performing Photosynthetic Biological Nutrient Removal.</title>
        <authorList>
            <person name="Mcdaniel E.A."/>
        </authorList>
    </citation>
    <scope>NUCLEOTIDE SEQUENCE</scope>
    <source>
        <strain evidence="1">UWPOB_OBS1</strain>
    </source>
</reference>